<reference evidence="9 10" key="1">
    <citation type="submission" date="2024-02" db="EMBL/GenBank/DDBJ databases">
        <authorList>
            <person name="Chen Y."/>
            <person name="Shah S."/>
            <person name="Dougan E. K."/>
            <person name="Thang M."/>
            <person name="Chan C."/>
        </authorList>
    </citation>
    <scope>NUCLEOTIDE SEQUENCE [LARGE SCALE GENOMIC DNA]</scope>
</reference>
<organism evidence="9 10">
    <name type="scientific">Durusdinium trenchii</name>
    <dbReference type="NCBI Taxonomy" id="1381693"/>
    <lineage>
        <taxon>Eukaryota</taxon>
        <taxon>Sar</taxon>
        <taxon>Alveolata</taxon>
        <taxon>Dinophyceae</taxon>
        <taxon>Suessiales</taxon>
        <taxon>Symbiodiniaceae</taxon>
        <taxon>Durusdinium</taxon>
    </lineage>
</organism>
<keyword evidence="2 7" id="KW-0812">Transmembrane</keyword>
<name>A0ABP0R1N4_9DINO</name>
<dbReference type="PANTHER" id="PTHR12308">
    <property type="entry name" value="ANOCTAMIN"/>
    <property type="match status" value="1"/>
</dbReference>
<evidence type="ECO:0000256" key="2">
    <source>
        <dbReference type="ARBA" id="ARBA00022692"/>
    </source>
</evidence>
<accession>A0ABP0R1N4</accession>
<dbReference type="Proteomes" id="UP001642484">
    <property type="component" value="Unassembled WGS sequence"/>
</dbReference>
<dbReference type="InterPro" id="IPR007632">
    <property type="entry name" value="Anoctamin"/>
</dbReference>
<feature type="transmembrane region" description="Helical" evidence="7">
    <location>
        <begin position="957"/>
        <end position="979"/>
    </location>
</feature>
<feature type="domain" description="Anoctamin transmembrane" evidence="8">
    <location>
        <begin position="837"/>
        <end position="1279"/>
    </location>
</feature>
<comment type="subcellular location">
    <subcellularLocation>
        <location evidence="1">Membrane</location>
        <topology evidence="1">Multi-pass membrane protein</topology>
    </subcellularLocation>
</comment>
<evidence type="ECO:0000256" key="5">
    <source>
        <dbReference type="SAM" id="Coils"/>
    </source>
</evidence>
<gene>
    <name evidence="9" type="ORF">CCMP2556_LOCUS44942</name>
</gene>
<dbReference type="SUPFAM" id="SSF50156">
    <property type="entry name" value="PDZ domain-like"/>
    <property type="match status" value="1"/>
</dbReference>
<evidence type="ECO:0000313" key="10">
    <source>
        <dbReference type="Proteomes" id="UP001642484"/>
    </source>
</evidence>
<feature type="transmembrane region" description="Helical" evidence="7">
    <location>
        <begin position="915"/>
        <end position="936"/>
    </location>
</feature>
<feature type="compositionally biased region" description="Basic and acidic residues" evidence="6">
    <location>
        <begin position="735"/>
        <end position="746"/>
    </location>
</feature>
<evidence type="ECO:0000256" key="1">
    <source>
        <dbReference type="ARBA" id="ARBA00004141"/>
    </source>
</evidence>
<evidence type="ECO:0000256" key="7">
    <source>
        <dbReference type="SAM" id="Phobius"/>
    </source>
</evidence>
<evidence type="ECO:0000256" key="4">
    <source>
        <dbReference type="ARBA" id="ARBA00023136"/>
    </source>
</evidence>
<evidence type="ECO:0000256" key="3">
    <source>
        <dbReference type="ARBA" id="ARBA00022989"/>
    </source>
</evidence>
<feature type="transmembrane region" description="Helical" evidence="7">
    <location>
        <begin position="1038"/>
        <end position="1063"/>
    </location>
</feature>
<feature type="region of interest" description="Disordered" evidence="6">
    <location>
        <begin position="26"/>
        <end position="65"/>
    </location>
</feature>
<evidence type="ECO:0000259" key="8">
    <source>
        <dbReference type="Pfam" id="PF04547"/>
    </source>
</evidence>
<keyword evidence="10" id="KW-1185">Reference proteome</keyword>
<feature type="region of interest" description="Disordered" evidence="6">
    <location>
        <begin position="709"/>
        <end position="752"/>
    </location>
</feature>
<feature type="transmembrane region" description="Helical" evidence="7">
    <location>
        <begin position="1261"/>
        <end position="1282"/>
    </location>
</feature>
<keyword evidence="5" id="KW-0175">Coiled coil</keyword>
<feature type="transmembrane region" description="Helical" evidence="7">
    <location>
        <begin position="672"/>
        <end position="692"/>
    </location>
</feature>
<dbReference type="Pfam" id="PF04547">
    <property type="entry name" value="Anoctamin"/>
    <property type="match status" value="1"/>
</dbReference>
<dbReference type="InterPro" id="IPR036034">
    <property type="entry name" value="PDZ_sf"/>
</dbReference>
<feature type="transmembrane region" description="Helical" evidence="7">
    <location>
        <begin position="849"/>
        <end position="877"/>
    </location>
</feature>
<feature type="transmembrane region" description="Helical" evidence="7">
    <location>
        <begin position="1174"/>
        <end position="1197"/>
    </location>
</feature>
<feature type="compositionally biased region" description="Polar residues" evidence="6">
    <location>
        <begin position="43"/>
        <end position="57"/>
    </location>
</feature>
<dbReference type="EMBL" id="CAXAMN010025306">
    <property type="protein sequence ID" value="CAK9094198.1"/>
    <property type="molecule type" value="Genomic_DNA"/>
</dbReference>
<evidence type="ECO:0000256" key="6">
    <source>
        <dbReference type="SAM" id="MobiDB-lite"/>
    </source>
</evidence>
<evidence type="ECO:0000313" key="9">
    <source>
        <dbReference type="EMBL" id="CAK9094198.1"/>
    </source>
</evidence>
<keyword evidence="4 7" id="KW-0472">Membrane</keyword>
<protein>
    <recommendedName>
        <fullName evidence="8">Anoctamin transmembrane domain-containing protein</fullName>
    </recommendedName>
</protein>
<dbReference type="InterPro" id="IPR049452">
    <property type="entry name" value="Anoctamin_TM"/>
</dbReference>
<dbReference type="PANTHER" id="PTHR12308:SF73">
    <property type="entry name" value="ANOCTAMIN"/>
    <property type="match status" value="1"/>
</dbReference>
<feature type="coiled-coil region" evidence="5">
    <location>
        <begin position="242"/>
        <end position="269"/>
    </location>
</feature>
<comment type="caution">
    <text evidence="9">The sequence shown here is derived from an EMBL/GenBank/DDBJ whole genome shotgun (WGS) entry which is preliminary data.</text>
</comment>
<sequence length="1287" mass="143495">MDFAFGDAEFGDASFASFSGENSFEVPGWLSDQQESKAPGDSLATSSGRRVSFSNEPPESRTFPVFADQVANASKSRQDALDSWEDFPHDEVFEAMQAPARQELSSEMEDSAYCRHCGRGANFSAPNTAGSQPNRSTHEVNGFDNYSAGFGAALDDPFDMPKPMERRFSFSLTDMPDAQIRSLGPPHHVMDPYRENLDLQKWNPLNGIKRHWAPSHAEFQQLVGGAATAALSSGTHPASLQMLGSLNEAQKAELRAQDLRKKIAHLESTIGDHRDHSGGHVTITAPLCHDGLGIVLHDLTVTQIIDPIAAQAGWAVGDSILKVNGTTILHSVQLSGELAKAMSAHRAVGRPMVVEVWRHPEQVPVRASLSYARPAPHGYGSSEPMAHVAAPTVVMGNNYWTGPKLVSPEIWTGPQDAAQPKSSCDCYVMWQSIVHAFLAKAAGTSPEILKSTARRVRVSALQRKVAYLALKAQWKWNEVENICQRLSEEWQQPPLIALLLPSTAGGSAWQALESLSEKVVIEGFAETTYCGADVCLWVLRWACENTRTDPPAITLEIFASYVTAAMAKFHPRDSGPFLWPLHDKDIASAIAMCEYVGGDAPWWRKVLWGLRIVQPPGGTVLEECILDHYGREVGYVFAWANLFTRSLWVLTILCLFFYICGARAQLGGFQGVLWYVMQFCILCWAICLNALAGSRKSVLRSGGGGGFTNFRAQNNRTNEVRTNESSLPPGSGRRSRSERQAQEDKPTMQGAKTTALDALQRESWVTTGERPVVTANTHTWQDRRSSAKDALCPSRLMEGVEEVPQNRRREAAEKLQRALLKAKFLGWETKQLKVRRLNPDYSECRRPKVWAIFAFLVTVAAMVLFLLAAVLILFFFLNLKSHLIYVWGDCLRQGCNNPVQVHGMKGFFADISADIGLALVFVVLLGEVCKVLALHLAKLWNFKYMRQRQYLQAMLSLGIEVLAKVGVFSLIAFVFLPGWTSDSGKDVLPDVREVCSGYVDYQICNWMSNCSEDDPFCCAGSLLCAKDLLRFEQRRDLFYLWLFGPFIVCPFVDMIPAVLAPLIAKRLSRWAEYEGTQASKQGLCGACFRCFSWFCCCCCGKPLSRLLGLIFVLDAEVTGLRYLCRGQTFGTTELDMSDVEDNDCCERCIDGPFEQVVLREFDALDELKDLKLNFLFVVLFAPVLPWAIIPTLLARVMEVRLKITKLFLVRRRSFPRDAHLIHSTQETFTAIVTAFTVFWYLGLSLVTFNNQLHTWNLPELLLTWLGSGLLGLMLVSLVVRLLRRRLE</sequence>
<proteinExistence type="predicted"/>
<keyword evidence="3 7" id="KW-1133">Transmembrane helix</keyword>
<feature type="transmembrane region" description="Helical" evidence="7">
    <location>
        <begin position="1083"/>
        <end position="1103"/>
    </location>
</feature>
<feature type="transmembrane region" description="Helical" evidence="7">
    <location>
        <begin position="1218"/>
        <end position="1241"/>
    </location>
</feature>